<name>M0LY00_9EURY</name>
<accession>M0LY00</accession>
<feature type="region of interest" description="Disordered" evidence="1">
    <location>
        <begin position="106"/>
        <end position="126"/>
    </location>
</feature>
<dbReference type="Proteomes" id="UP000011566">
    <property type="component" value="Unassembled WGS sequence"/>
</dbReference>
<reference evidence="2 3" key="1">
    <citation type="journal article" date="2014" name="PLoS Genet.">
        <title>Phylogenetically driven sequencing of extremely halophilic archaea reveals strategies for static and dynamic osmo-response.</title>
        <authorList>
            <person name="Becker E.A."/>
            <person name="Seitzer P.M."/>
            <person name="Tritt A."/>
            <person name="Larsen D."/>
            <person name="Krusor M."/>
            <person name="Yao A.I."/>
            <person name="Wu D."/>
            <person name="Madern D."/>
            <person name="Eisen J.A."/>
            <person name="Darling A.E."/>
            <person name="Facciotti M.T."/>
        </authorList>
    </citation>
    <scope>NUCLEOTIDE SEQUENCE [LARGE SCALE GENOMIC DNA]</scope>
    <source>
        <strain evidence="2 3">100A6</strain>
    </source>
</reference>
<comment type="caution">
    <text evidence="2">The sequence shown here is derived from an EMBL/GenBank/DDBJ whole genome shotgun (WGS) entry which is preliminary data.</text>
</comment>
<dbReference type="PATRIC" id="fig|1132509.6.peg.2243"/>
<dbReference type="EMBL" id="AOMB01000030">
    <property type="protein sequence ID" value="EMA38467.1"/>
    <property type="molecule type" value="Genomic_DNA"/>
</dbReference>
<organism evidence="2 3">
    <name type="scientific">Halococcus hamelinensis 100A6</name>
    <dbReference type="NCBI Taxonomy" id="1132509"/>
    <lineage>
        <taxon>Archaea</taxon>
        <taxon>Methanobacteriati</taxon>
        <taxon>Methanobacteriota</taxon>
        <taxon>Stenosarchaea group</taxon>
        <taxon>Halobacteria</taxon>
        <taxon>Halobacteriales</taxon>
        <taxon>Halococcaceae</taxon>
        <taxon>Halococcus</taxon>
    </lineage>
</organism>
<feature type="region of interest" description="Disordered" evidence="1">
    <location>
        <begin position="52"/>
        <end position="78"/>
    </location>
</feature>
<evidence type="ECO:0000256" key="1">
    <source>
        <dbReference type="SAM" id="MobiDB-lite"/>
    </source>
</evidence>
<keyword evidence="3" id="KW-1185">Reference proteome</keyword>
<proteinExistence type="predicted"/>
<feature type="region of interest" description="Disordered" evidence="1">
    <location>
        <begin position="1"/>
        <end position="36"/>
    </location>
</feature>
<feature type="compositionally biased region" description="Acidic residues" evidence="1">
    <location>
        <begin position="27"/>
        <end position="36"/>
    </location>
</feature>
<evidence type="ECO:0000313" key="2">
    <source>
        <dbReference type="EMBL" id="EMA38467.1"/>
    </source>
</evidence>
<dbReference type="AlphaFoldDB" id="M0LY00"/>
<evidence type="ECO:0000313" key="3">
    <source>
        <dbReference type="Proteomes" id="UP000011566"/>
    </source>
</evidence>
<gene>
    <name evidence="2" type="ORF">C447_09942</name>
</gene>
<sequence length="126" mass="13747">MKLQHKPNDSPSTYDGHGVRTTPGETVDTEEIDSDQDADEIGETLLETGYFQRADEGTDANTVDDGAPDEVEPPFDPTGMTVAEIRERLTDEDYTDAQLVAMADVEREDGDDRDGAIDLLSASPEK</sequence>
<dbReference type="RefSeq" id="WP_007693403.1">
    <property type="nucleotide sequence ID" value="NZ_AJRK01000017.1"/>
</dbReference>
<protein>
    <submittedName>
        <fullName evidence="2">Uncharacterized protein</fullName>
    </submittedName>
</protein>